<dbReference type="VEuPathDB" id="VectorBase:ISCI012964"/>
<dbReference type="SUPFAM" id="SSF103506">
    <property type="entry name" value="Mitochondrial carrier"/>
    <property type="match status" value="1"/>
</dbReference>
<keyword evidence="7" id="KW-1267">Proteomics identification</keyword>
<sequence length="82" mass="9360">LPKESRRNYKNALDGLWRVYRQEGLTKLFSGGSTATARAVLMTVGQEFLLVMAHGALFSSFPGYTYVHTYQITKWPRHSTHL</sequence>
<organism>
    <name type="scientific">Ixodes scapularis</name>
    <name type="common">Black-legged tick</name>
    <name type="synonym">Deer tick</name>
    <dbReference type="NCBI Taxonomy" id="6945"/>
    <lineage>
        <taxon>Eukaryota</taxon>
        <taxon>Metazoa</taxon>
        <taxon>Ecdysozoa</taxon>
        <taxon>Arthropoda</taxon>
        <taxon>Chelicerata</taxon>
        <taxon>Arachnida</taxon>
        <taxon>Acari</taxon>
        <taxon>Parasitiformes</taxon>
        <taxon>Ixodida</taxon>
        <taxon>Ixodoidea</taxon>
        <taxon>Ixodidae</taxon>
        <taxon>Ixodinae</taxon>
        <taxon>Ixodes</taxon>
    </lineage>
</organism>
<dbReference type="EMBL" id="ABJB010025486">
    <property type="status" value="NOT_ANNOTATED_CDS"/>
    <property type="molecule type" value="Genomic_DNA"/>
</dbReference>
<dbReference type="InterPro" id="IPR023395">
    <property type="entry name" value="MCP_dom_sf"/>
</dbReference>
<evidence type="ECO:0000256" key="2">
    <source>
        <dbReference type="ARBA" id="ARBA00022692"/>
    </source>
</evidence>
<dbReference type="EMBL" id="ABJB010094030">
    <property type="status" value="NOT_ANNOTATED_CDS"/>
    <property type="molecule type" value="Genomic_DNA"/>
</dbReference>
<evidence type="ECO:0007829" key="7">
    <source>
        <dbReference type="PeptideAtlas" id="B7QAG1"/>
    </source>
</evidence>
<dbReference type="Gene3D" id="1.50.40.10">
    <property type="entry name" value="Mitochondrial carrier domain"/>
    <property type="match status" value="1"/>
</dbReference>
<dbReference type="PaxDb" id="6945-B7QAG1"/>
<dbReference type="GO" id="GO:0016020">
    <property type="term" value="C:membrane"/>
    <property type="evidence" value="ECO:0007669"/>
    <property type="project" value="UniProtKB-SubCell"/>
</dbReference>
<dbReference type="STRING" id="6945.B7QAG1"/>
<keyword evidence="6" id="KW-1185">Reference proteome</keyword>
<keyword evidence="2" id="KW-0812">Transmembrane</keyword>
<dbReference type="Proteomes" id="UP000001555">
    <property type="component" value="Unassembled WGS sequence"/>
</dbReference>
<comment type="subcellular location">
    <subcellularLocation>
        <location evidence="1">Membrane</location>
    </subcellularLocation>
</comment>
<evidence type="ECO:0000313" key="4">
    <source>
        <dbReference type="EMBL" id="EEC15833.1"/>
    </source>
</evidence>
<evidence type="ECO:0000256" key="1">
    <source>
        <dbReference type="ARBA" id="ARBA00004370"/>
    </source>
</evidence>
<protein>
    <submittedName>
        <fullName evidence="4 5">Carrier protein, putative</fullName>
    </submittedName>
</protein>
<dbReference type="EMBL" id="DS894509">
    <property type="protein sequence ID" value="EEC15833.1"/>
    <property type="molecule type" value="Genomic_DNA"/>
</dbReference>
<evidence type="ECO:0000313" key="6">
    <source>
        <dbReference type="Proteomes" id="UP000001555"/>
    </source>
</evidence>
<reference evidence="4 6" key="1">
    <citation type="submission" date="2008-03" db="EMBL/GenBank/DDBJ databases">
        <title>Annotation of Ixodes scapularis.</title>
        <authorList>
            <consortium name="Ixodes scapularis Genome Project Consortium"/>
            <person name="Caler E."/>
            <person name="Hannick L.I."/>
            <person name="Bidwell S."/>
            <person name="Joardar V."/>
            <person name="Thiagarajan M."/>
            <person name="Amedeo P."/>
            <person name="Galinsky K.J."/>
            <person name="Schobel S."/>
            <person name="Inman J."/>
            <person name="Hostetler J."/>
            <person name="Miller J."/>
            <person name="Hammond M."/>
            <person name="Megy K."/>
            <person name="Lawson D."/>
            <person name="Kodira C."/>
            <person name="Sutton G."/>
            <person name="Meyer J."/>
            <person name="Hill C.A."/>
            <person name="Birren B."/>
            <person name="Nene V."/>
            <person name="Collins F."/>
            <person name="Alarcon-Chaidez F."/>
            <person name="Wikel S."/>
            <person name="Strausberg R."/>
        </authorList>
    </citation>
    <scope>NUCLEOTIDE SEQUENCE [LARGE SCALE GENOMIC DNA]</scope>
    <source>
        <strain evidence="6">Wikel</strain>
        <strain evidence="4">Wikel colony</strain>
    </source>
</reference>
<dbReference type="EnsemblMetazoa" id="ISCW012964-RA">
    <property type="protein sequence ID" value="ISCW012964-PA"/>
    <property type="gene ID" value="ISCW012964"/>
</dbReference>
<proteinExistence type="evidence at protein level"/>
<evidence type="ECO:0000313" key="5">
    <source>
        <dbReference type="EnsemblMetazoa" id="ISCW012964-PA"/>
    </source>
</evidence>
<evidence type="ECO:0000256" key="3">
    <source>
        <dbReference type="ARBA" id="ARBA00023136"/>
    </source>
</evidence>
<keyword evidence="3" id="KW-0472">Membrane</keyword>
<name>B7QAG1_IXOSC</name>
<feature type="non-terminal residue" evidence="4">
    <location>
        <position position="1"/>
    </location>
</feature>
<accession>B7QAG1</accession>
<dbReference type="EMBL" id="ABJB010943521">
    <property type="status" value="NOT_ANNOTATED_CDS"/>
    <property type="molecule type" value="Genomic_DNA"/>
</dbReference>
<dbReference type="AlphaFoldDB" id="B7QAG1"/>
<reference evidence="5" key="2">
    <citation type="submission" date="2020-05" db="UniProtKB">
        <authorList>
            <consortium name="EnsemblMetazoa"/>
        </authorList>
    </citation>
    <scope>IDENTIFICATION</scope>
    <source>
        <strain evidence="5">wikel</strain>
    </source>
</reference>
<gene>
    <name evidence="4" type="ORF">IscW_ISCW012964</name>
</gene>
<dbReference type="HOGENOM" id="CLU_2564962_0_0_1"/>
<dbReference type="VEuPathDB" id="VectorBase:ISCW012964"/>